<dbReference type="InterPro" id="IPR014729">
    <property type="entry name" value="Rossmann-like_a/b/a_fold"/>
</dbReference>
<accession>A0A4S8JHB3</accession>
<dbReference type="PRINTS" id="PR00111">
    <property type="entry name" value="ABHYDROLASE"/>
</dbReference>
<dbReference type="InterPro" id="IPR036155">
    <property type="entry name" value="Crypto/Photolyase_N_sf"/>
</dbReference>
<dbReference type="SUPFAM" id="SSF53474">
    <property type="entry name" value="alpha/beta-Hydrolases"/>
    <property type="match status" value="1"/>
</dbReference>
<dbReference type="PANTHER" id="PTHR47832">
    <property type="entry name" value="DNA PHOTOLYASE"/>
    <property type="match status" value="1"/>
</dbReference>
<evidence type="ECO:0000313" key="3">
    <source>
        <dbReference type="Proteomes" id="UP000317650"/>
    </source>
</evidence>
<evidence type="ECO:0000259" key="1">
    <source>
        <dbReference type="PROSITE" id="PS51645"/>
    </source>
</evidence>
<dbReference type="InterPro" id="IPR006050">
    <property type="entry name" value="DNA_photolyase_N"/>
</dbReference>
<gene>
    <name evidence="2" type="ORF">C4D60_Mb07t22860</name>
</gene>
<keyword evidence="3" id="KW-1185">Reference proteome</keyword>
<dbReference type="EMBL" id="PYDT01000005">
    <property type="protein sequence ID" value="THU61397.1"/>
    <property type="molecule type" value="Genomic_DNA"/>
</dbReference>
<dbReference type="Gene3D" id="3.40.50.1820">
    <property type="entry name" value="alpha/beta hydrolase"/>
    <property type="match status" value="1"/>
</dbReference>
<reference evidence="2 3" key="1">
    <citation type="journal article" date="2019" name="Nat. Plants">
        <title>Genome sequencing of Musa balbisiana reveals subgenome evolution and function divergence in polyploid bananas.</title>
        <authorList>
            <person name="Yao X."/>
        </authorList>
    </citation>
    <scope>NUCLEOTIDE SEQUENCE [LARGE SCALE GENOMIC DNA]</scope>
    <source>
        <strain evidence="3">cv. DH-PKW</strain>
        <tissue evidence="2">Leaves</tissue>
    </source>
</reference>
<dbReference type="STRING" id="52838.A0A4S8JHB3"/>
<dbReference type="Pfam" id="PF12697">
    <property type="entry name" value="Abhydrolase_6"/>
    <property type="match status" value="1"/>
</dbReference>
<dbReference type="Proteomes" id="UP000317650">
    <property type="component" value="Chromosome 7"/>
</dbReference>
<dbReference type="Gene3D" id="3.40.50.620">
    <property type="entry name" value="HUPs"/>
    <property type="match status" value="1"/>
</dbReference>
<feature type="domain" description="Photolyase/cryptochrome alpha/beta" evidence="1">
    <location>
        <begin position="53"/>
        <end position="176"/>
    </location>
</feature>
<dbReference type="InterPro" id="IPR000073">
    <property type="entry name" value="AB_hydrolase_1"/>
</dbReference>
<dbReference type="InterPro" id="IPR029058">
    <property type="entry name" value="AB_hydrolase_fold"/>
</dbReference>
<dbReference type="PANTHER" id="PTHR47832:SF1">
    <property type="entry name" value="DNA PHOTOLYASE"/>
    <property type="match status" value="1"/>
</dbReference>
<comment type="caution">
    <text evidence="2">The sequence shown here is derived from an EMBL/GenBank/DDBJ whole genome shotgun (WGS) entry which is preliminary data.</text>
</comment>
<evidence type="ECO:0000313" key="2">
    <source>
        <dbReference type="EMBL" id="THU61397.1"/>
    </source>
</evidence>
<dbReference type="Pfam" id="PF00875">
    <property type="entry name" value="DNA_photolyase"/>
    <property type="match status" value="1"/>
</dbReference>
<dbReference type="SUPFAM" id="SSF52425">
    <property type="entry name" value="Cryptochrome/photolyase, N-terminal domain"/>
    <property type="match status" value="1"/>
</dbReference>
<sequence>MALAFSLRHHPRIASPLRPSLPRPRPRRLPFCVACVRSSASPAPGQGEAVRGGSALVWFKNDLRVDDHPGLVAAVAKHDTVVPLYVFDHRILSDLSDEMRELLLFSVKELKELLKGQGSDLLLGFGSTEDVILELVNKVKPSHIYAEEEVEYNLRKLATTVESSLSAVPFSWGNPEFIFWRTPFYDFKNLKELPASYHEFTKLKLSISLPMPAPTIPVLSMELKTSALPSLVDVKNYLDGAPCQSDDSWISLKKASPMSILKRNRNQTIMKTDPAERGEYYDEKGKETSSTFNNVRSSKFSNSMFGSQEGSLVKGGTNTVLNALAAYLRYLEGTARDDWQELHDKLRKAERRKGASFCALFGSALYFGTISRRRVYYEAIKYEKERNAGFLSPFGYSAPTVAAAVDAVCSMEWYSVLALKSQICKEGVYPVWIWRWKGHFIQYTAVGNEGPAALLVHGFGAFLEHFRGNISNIADGGHRVWAISLLGFGKSEKPNVIYTELLWAELLRDFIVDVVREPVHLVGNSLGGYFVATVAGLWPSLVKSLVLINTAGSIVPTVSSIPSVDVKLIQERKISGLAWLQAQLLLLFLRSTAGKFIEKCYPTNVERVDGWLLGEILRASFDPGAAIVLESIVTFDLSIPLNYLLGSFGGEVLVIQGMKDPLTKSKAFLSMVREHCNKVTVSELDAGHCPHDEVPQKVNSTLREWITRVESSLHILERA</sequence>
<proteinExistence type="predicted"/>
<protein>
    <recommendedName>
        <fullName evidence="1">Photolyase/cryptochrome alpha/beta domain-containing protein</fullName>
    </recommendedName>
</protein>
<organism evidence="2 3">
    <name type="scientific">Musa balbisiana</name>
    <name type="common">Banana</name>
    <dbReference type="NCBI Taxonomy" id="52838"/>
    <lineage>
        <taxon>Eukaryota</taxon>
        <taxon>Viridiplantae</taxon>
        <taxon>Streptophyta</taxon>
        <taxon>Embryophyta</taxon>
        <taxon>Tracheophyta</taxon>
        <taxon>Spermatophyta</taxon>
        <taxon>Magnoliopsida</taxon>
        <taxon>Liliopsida</taxon>
        <taxon>Zingiberales</taxon>
        <taxon>Musaceae</taxon>
        <taxon>Musa</taxon>
    </lineage>
</organism>
<dbReference type="AlphaFoldDB" id="A0A4S8JHB3"/>
<dbReference type="PROSITE" id="PS51645">
    <property type="entry name" value="PHR_CRY_ALPHA_BETA"/>
    <property type="match status" value="1"/>
</dbReference>
<name>A0A4S8JHB3_MUSBA</name>